<name>A0A8H5GRY3_9AGAR</name>
<gene>
    <name evidence="4" type="ORF">D9757_010616</name>
    <name evidence="3" type="ORF">D9757_012835</name>
</gene>
<proteinExistence type="predicted"/>
<organism evidence="4 5">
    <name type="scientific">Collybiopsis confluens</name>
    <dbReference type="NCBI Taxonomy" id="2823264"/>
    <lineage>
        <taxon>Eukaryota</taxon>
        <taxon>Fungi</taxon>
        <taxon>Dikarya</taxon>
        <taxon>Basidiomycota</taxon>
        <taxon>Agaricomycotina</taxon>
        <taxon>Agaricomycetes</taxon>
        <taxon>Agaricomycetidae</taxon>
        <taxon>Agaricales</taxon>
        <taxon>Marasmiineae</taxon>
        <taxon>Omphalotaceae</taxon>
        <taxon>Collybiopsis</taxon>
    </lineage>
</organism>
<evidence type="ECO:0000313" key="5">
    <source>
        <dbReference type="Proteomes" id="UP000518752"/>
    </source>
</evidence>
<evidence type="ECO:0000259" key="2">
    <source>
        <dbReference type="Pfam" id="PF20411"/>
    </source>
</evidence>
<keyword evidence="5" id="KW-1185">Reference proteome</keyword>
<feature type="domain" description="DUF6697" evidence="2">
    <location>
        <begin position="223"/>
        <end position="362"/>
    </location>
</feature>
<feature type="compositionally biased region" description="Low complexity" evidence="1">
    <location>
        <begin position="306"/>
        <end position="322"/>
    </location>
</feature>
<evidence type="ECO:0000313" key="4">
    <source>
        <dbReference type="EMBL" id="KAF5370173.1"/>
    </source>
</evidence>
<feature type="region of interest" description="Disordered" evidence="1">
    <location>
        <begin position="285"/>
        <end position="324"/>
    </location>
</feature>
<evidence type="ECO:0000313" key="3">
    <source>
        <dbReference type="EMBL" id="KAF5350840.1"/>
    </source>
</evidence>
<protein>
    <recommendedName>
        <fullName evidence="2">DUF6697 domain-containing protein</fullName>
    </recommendedName>
</protein>
<dbReference type="Pfam" id="PF20411">
    <property type="entry name" value="DUF6697"/>
    <property type="match status" value="1"/>
</dbReference>
<feature type="region of interest" description="Disordered" evidence="1">
    <location>
        <begin position="79"/>
        <end position="99"/>
    </location>
</feature>
<dbReference type="InterPro" id="IPR046520">
    <property type="entry name" value="DUF6697"/>
</dbReference>
<reference evidence="4 5" key="1">
    <citation type="journal article" date="2020" name="ISME J.">
        <title>Uncovering the hidden diversity of litter-decomposition mechanisms in mushroom-forming fungi.</title>
        <authorList>
            <person name="Floudas D."/>
            <person name="Bentzer J."/>
            <person name="Ahren D."/>
            <person name="Johansson T."/>
            <person name="Persson P."/>
            <person name="Tunlid A."/>
        </authorList>
    </citation>
    <scope>NUCLEOTIDE SEQUENCE [LARGE SCALE GENOMIC DNA]</scope>
    <source>
        <strain evidence="4 5">CBS 406.79</strain>
    </source>
</reference>
<dbReference type="EMBL" id="JAACJN010000291">
    <property type="protein sequence ID" value="KAF5350840.1"/>
    <property type="molecule type" value="Genomic_DNA"/>
</dbReference>
<dbReference type="AlphaFoldDB" id="A0A8H5GRY3"/>
<dbReference type="EMBL" id="JAACJN010000124">
    <property type="protein sequence ID" value="KAF5370173.1"/>
    <property type="molecule type" value="Genomic_DNA"/>
</dbReference>
<comment type="caution">
    <text evidence="4">The sequence shown here is derived from an EMBL/GenBank/DDBJ whole genome shotgun (WGS) entry which is preliminary data.</text>
</comment>
<feature type="compositionally biased region" description="Polar residues" evidence="1">
    <location>
        <begin position="83"/>
        <end position="99"/>
    </location>
</feature>
<dbReference type="Proteomes" id="UP000518752">
    <property type="component" value="Unassembled WGS sequence"/>
</dbReference>
<accession>A0A8H5GRY3</accession>
<feature type="compositionally biased region" description="Low complexity" evidence="1">
    <location>
        <begin position="128"/>
        <end position="149"/>
    </location>
</feature>
<dbReference type="OrthoDB" id="3040665at2759"/>
<sequence>MMLQLTYRDPPMLSQNSSRTISLPASLVEDVIRLQAGELERLKQQLAEAQERNGTIPTELIDSVESTVKIISDLDEALRRSQDPSAESTTSRSKLSTPSLISVPSVIRSEGYEYIDNRSEPFTDANYSQSGRSKVSSASSSPSGDSETSTMDSIATRPLKPFSYKPWPQDHIKMLRQQGVLSQPSFYPGDELVIDFDNRRQAHLITVMHTLNNSQRTKKLHAWFEEFALKGWSGALMVRHEQAWYYAGTYRTTGYVKLSGEEFQELPEGTKRPIYVQAVHAIQVPKTGGTNKKDSRSVSKKSTNPASSSRSRAKNDSSSGSAVQVPTRTDVQAWIAEGRMEVAKITFHLVSFDKRIGKALINLPV</sequence>
<feature type="region of interest" description="Disordered" evidence="1">
    <location>
        <begin position="120"/>
        <end position="155"/>
    </location>
</feature>
<evidence type="ECO:0000256" key="1">
    <source>
        <dbReference type="SAM" id="MobiDB-lite"/>
    </source>
</evidence>